<name>A0ABS5UA90_9BACT</name>
<comment type="subcellular location">
    <subcellularLocation>
        <location evidence="1">Cellular thylakoid lumen</location>
    </subcellularLocation>
</comment>
<proteinExistence type="inferred from homology"/>
<comment type="caution">
    <text evidence="12">The sequence shown here is derived from an EMBL/GenBank/DDBJ whole genome shotgun (WGS) entry which is preliminary data.</text>
</comment>
<keyword evidence="3" id="KW-0813">Transport</keyword>
<organism evidence="12 13">
    <name type="scientific">Pelotalea chapellei</name>
    <dbReference type="NCBI Taxonomy" id="44671"/>
    <lineage>
        <taxon>Bacteria</taxon>
        <taxon>Pseudomonadati</taxon>
        <taxon>Thermodesulfobacteriota</taxon>
        <taxon>Desulfuromonadia</taxon>
        <taxon>Geobacterales</taxon>
        <taxon>Geobacteraceae</taxon>
        <taxon>Pelotalea</taxon>
    </lineage>
</organism>
<dbReference type="RefSeq" id="WP_214299642.1">
    <property type="nucleotide sequence ID" value="NZ_JAHDYS010000010.1"/>
</dbReference>
<evidence type="ECO:0000313" key="12">
    <source>
        <dbReference type="EMBL" id="MBT1072541.1"/>
    </source>
</evidence>
<keyword evidence="7 9" id="KW-0408">Iron</keyword>
<keyword evidence="13" id="KW-1185">Reference proteome</keyword>
<evidence type="ECO:0000256" key="2">
    <source>
        <dbReference type="ARBA" id="ARBA00009650"/>
    </source>
</evidence>
<reference evidence="12 13" key="1">
    <citation type="submission" date="2021-05" db="EMBL/GenBank/DDBJ databases">
        <title>The draft genome of Geobacter chapellei DSM 13688.</title>
        <authorList>
            <person name="Xu Z."/>
            <person name="Masuda Y."/>
            <person name="Itoh H."/>
            <person name="Senoo K."/>
        </authorList>
    </citation>
    <scope>NUCLEOTIDE SEQUENCE [LARGE SCALE GENOMIC DNA]</scope>
    <source>
        <strain evidence="12 13">DSM 13688</strain>
    </source>
</reference>
<keyword evidence="5 9" id="KW-0479">Metal-binding</keyword>
<evidence type="ECO:0000256" key="6">
    <source>
        <dbReference type="ARBA" id="ARBA00022982"/>
    </source>
</evidence>
<keyword evidence="10" id="KW-0732">Signal</keyword>
<evidence type="ECO:0000256" key="7">
    <source>
        <dbReference type="ARBA" id="ARBA00023004"/>
    </source>
</evidence>
<evidence type="ECO:0000256" key="4">
    <source>
        <dbReference type="ARBA" id="ARBA00022617"/>
    </source>
</evidence>
<evidence type="ECO:0000256" key="9">
    <source>
        <dbReference type="PROSITE-ProRule" id="PRU00433"/>
    </source>
</evidence>
<evidence type="ECO:0000256" key="10">
    <source>
        <dbReference type="SAM" id="SignalP"/>
    </source>
</evidence>
<comment type="similarity">
    <text evidence="2">Belongs to the cytochrome c family. PetJ subfamily.</text>
</comment>
<keyword evidence="8" id="KW-0793">Thylakoid</keyword>
<keyword evidence="6" id="KW-0249">Electron transport</keyword>
<dbReference type="InterPro" id="IPR036909">
    <property type="entry name" value="Cyt_c-like_dom_sf"/>
</dbReference>
<evidence type="ECO:0000256" key="1">
    <source>
        <dbReference type="ARBA" id="ARBA00004518"/>
    </source>
</evidence>
<feature type="domain" description="Cytochrome c" evidence="11">
    <location>
        <begin position="47"/>
        <end position="128"/>
    </location>
</feature>
<dbReference type="Pfam" id="PF13442">
    <property type="entry name" value="Cytochrome_CBB3"/>
    <property type="match status" value="1"/>
</dbReference>
<evidence type="ECO:0000256" key="8">
    <source>
        <dbReference type="ARBA" id="ARBA00023078"/>
    </source>
</evidence>
<dbReference type="PANTHER" id="PTHR34688">
    <property type="entry name" value="CYTOCHROME C6, CHLOROPLASTIC"/>
    <property type="match status" value="1"/>
</dbReference>
<evidence type="ECO:0000256" key="3">
    <source>
        <dbReference type="ARBA" id="ARBA00022448"/>
    </source>
</evidence>
<dbReference type="PANTHER" id="PTHR34688:SF2">
    <property type="entry name" value="CYTOCHROME C6, CHLOROPLASTIC"/>
    <property type="match status" value="1"/>
</dbReference>
<dbReference type="PROSITE" id="PS51007">
    <property type="entry name" value="CYTC"/>
    <property type="match status" value="1"/>
</dbReference>
<accession>A0ABS5UA90</accession>
<feature type="signal peptide" evidence="10">
    <location>
        <begin position="1"/>
        <end position="19"/>
    </location>
</feature>
<evidence type="ECO:0000313" key="13">
    <source>
        <dbReference type="Proteomes" id="UP000784128"/>
    </source>
</evidence>
<sequence length="130" mass="14154">MLKRTLLTGLLAAITACLLVGCNQETRYGQEVGRAAPVSQSAATAGERFSAGERLFSQYCSPCHPDGGNVSDPRKSLRSSDLKANHITRPQDIVRIMRNPGSRMMRFDVTTISDADATAIAEYIMTSFKN</sequence>
<dbReference type="InterPro" id="IPR023655">
    <property type="entry name" value="Cyt_C6"/>
</dbReference>
<evidence type="ECO:0000259" key="11">
    <source>
        <dbReference type="PROSITE" id="PS51007"/>
    </source>
</evidence>
<protein>
    <submittedName>
        <fullName evidence="12">C-type cytochrome</fullName>
    </submittedName>
</protein>
<dbReference type="PROSITE" id="PS51257">
    <property type="entry name" value="PROKAR_LIPOPROTEIN"/>
    <property type="match status" value="1"/>
</dbReference>
<feature type="chain" id="PRO_5046071889" evidence="10">
    <location>
        <begin position="20"/>
        <end position="130"/>
    </location>
</feature>
<dbReference type="Gene3D" id="1.10.760.10">
    <property type="entry name" value="Cytochrome c-like domain"/>
    <property type="match status" value="1"/>
</dbReference>
<dbReference type="SUPFAM" id="SSF46626">
    <property type="entry name" value="Cytochrome c"/>
    <property type="match status" value="1"/>
</dbReference>
<dbReference type="Proteomes" id="UP000784128">
    <property type="component" value="Unassembled WGS sequence"/>
</dbReference>
<dbReference type="EMBL" id="JAHDYS010000010">
    <property type="protein sequence ID" value="MBT1072541.1"/>
    <property type="molecule type" value="Genomic_DNA"/>
</dbReference>
<keyword evidence="4 9" id="KW-0349">Heme</keyword>
<dbReference type="InterPro" id="IPR009056">
    <property type="entry name" value="Cyt_c-like_dom"/>
</dbReference>
<gene>
    <name evidence="12" type="ORF">KJB30_12140</name>
</gene>
<evidence type="ECO:0000256" key="5">
    <source>
        <dbReference type="ARBA" id="ARBA00022723"/>
    </source>
</evidence>